<dbReference type="AlphaFoldDB" id="A0A0C9T3S6"/>
<evidence type="ECO:0000313" key="2">
    <source>
        <dbReference type="Proteomes" id="UP000053263"/>
    </source>
</evidence>
<name>A0A0C9T3S6_PLICR</name>
<dbReference type="EMBL" id="KN832573">
    <property type="protein sequence ID" value="KII83989.1"/>
    <property type="molecule type" value="Genomic_DNA"/>
</dbReference>
<sequence>MICPRTKIGCIAAVEPECMQATPTGASASSSRSRTHIPILTKTYPTSGTLRPYKRTGMSTPARTRALALRDCPARVRVGEGCAPGATSLTFFSLAVLPKLVFLPSLLVLLCLLRFIMSSSLATSATPFPATLSVNGFSHPVCARYLRGGCVLVSHSPPYPFYQLSALLPSPPTISLVFAQYLQHVLRSCPVGMVGAHSLATALAFRCHPHLVVPYFSPSTSLFPVSSPLSSVVLASSSH</sequence>
<organism evidence="1 2">
    <name type="scientific">Plicaturopsis crispa FD-325 SS-3</name>
    <dbReference type="NCBI Taxonomy" id="944288"/>
    <lineage>
        <taxon>Eukaryota</taxon>
        <taxon>Fungi</taxon>
        <taxon>Dikarya</taxon>
        <taxon>Basidiomycota</taxon>
        <taxon>Agaricomycotina</taxon>
        <taxon>Agaricomycetes</taxon>
        <taxon>Agaricomycetidae</taxon>
        <taxon>Amylocorticiales</taxon>
        <taxon>Amylocorticiaceae</taxon>
        <taxon>Plicatura</taxon>
        <taxon>Plicaturopsis crispa</taxon>
    </lineage>
</organism>
<keyword evidence="2" id="KW-1185">Reference proteome</keyword>
<reference evidence="1 2" key="1">
    <citation type="submission" date="2014-06" db="EMBL/GenBank/DDBJ databases">
        <title>Evolutionary Origins and Diversification of the Mycorrhizal Mutualists.</title>
        <authorList>
            <consortium name="DOE Joint Genome Institute"/>
            <consortium name="Mycorrhizal Genomics Consortium"/>
            <person name="Kohler A."/>
            <person name="Kuo A."/>
            <person name="Nagy L.G."/>
            <person name="Floudas D."/>
            <person name="Copeland A."/>
            <person name="Barry K.W."/>
            <person name="Cichocki N."/>
            <person name="Veneault-Fourrey C."/>
            <person name="LaButti K."/>
            <person name="Lindquist E.A."/>
            <person name="Lipzen A."/>
            <person name="Lundell T."/>
            <person name="Morin E."/>
            <person name="Murat C."/>
            <person name="Riley R."/>
            <person name="Ohm R."/>
            <person name="Sun H."/>
            <person name="Tunlid A."/>
            <person name="Henrissat B."/>
            <person name="Grigoriev I.V."/>
            <person name="Hibbett D.S."/>
            <person name="Martin F."/>
        </authorList>
    </citation>
    <scope>NUCLEOTIDE SEQUENCE [LARGE SCALE GENOMIC DNA]</scope>
    <source>
        <strain evidence="1 2">FD-325 SS-3</strain>
    </source>
</reference>
<proteinExistence type="predicted"/>
<gene>
    <name evidence="1" type="ORF">PLICRDRAFT_434830</name>
</gene>
<protein>
    <submittedName>
        <fullName evidence="1">Uncharacterized protein</fullName>
    </submittedName>
</protein>
<accession>A0A0C9T3S6</accession>
<dbReference type="HOGENOM" id="CLU_1161550_0_0_1"/>
<dbReference type="Proteomes" id="UP000053263">
    <property type="component" value="Unassembled WGS sequence"/>
</dbReference>
<evidence type="ECO:0000313" key="1">
    <source>
        <dbReference type="EMBL" id="KII83989.1"/>
    </source>
</evidence>